<dbReference type="GO" id="GO:0016020">
    <property type="term" value="C:membrane"/>
    <property type="evidence" value="ECO:0007669"/>
    <property type="project" value="InterPro"/>
</dbReference>
<evidence type="ECO:0000259" key="5">
    <source>
        <dbReference type="Pfam" id="PF25919"/>
    </source>
</evidence>
<comment type="caution">
    <text evidence="8">The sequence shown here is derived from an EMBL/GenBank/DDBJ whole genome shotgun (WGS) entry which is preliminary data.</text>
</comment>
<feature type="domain" description="CusB-like beta-barrel" evidence="6">
    <location>
        <begin position="255"/>
        <end position="332"/>
    </location>
</feature>
<proteinExistence type="inferred from homology"/>
<dbReference type="InterPro" id="IPR045800">
    <property type="entry name" value="HMBD"/>
</dbReference>
<dbReference type="EMBL" id="DRGL01000081">
    <property type="protein sequence ID" value="HEA23577.1"/>
    <property type="molecule type" value="Genomic_DNA"/>
</dbReference>
<dbReference type="GO" id="GO:0022857">
    <property type="term" value="F:transmembrane transporter activity"/>
    <property type="evidence" value="ECO:0007669"/>
    <property type="project" value="InterPro"/>
</dbReference>
<dbReference type="GO" id="GO:0046914">
    <property type="term" value="F:transition metal ion binding"/>
    <property type="evidence" value="ECO:0007669"/>
    <property type="project" value="TreeGrafter"/>
</dbReference>
<dbReference type="InterPro" id="IPR058649">
    <property type="entry name" value="CzcB_C"/>
</dbReference>
<evidence type="ECO:0000259" key="4">
    <source>
        <dbReference type="Pfam" id="PF19335"/>
    </source>
</evidence>
<evidence type="ECO:0000256" key="1">
    <source>
        <dbReference type="ARBA" id="ARBA00009477"/>
    </source>
</evidence>
<dbReference type="Pfam" id="PF25919">
    <property type="entry name" value="BSH_CusB"/>
    <property type="match status" value="1"/>
</dbReference>
<evidence type="ECO:0000256" key="2">
    <source>
        <dbReference type="ARBA" id="ARBA00022448"/>
    </source>
</evidence>
<evidence type="ECO:0000259" key="3">
    <source>
        <dbReference type="Pfam" id="PF11827"/>
    </source>
</evidence>
<dbReference type="InterPro" id="IPR006143">
    <property type="entry name" value="RND_pump_MFP"/>
</dbReference>
<dbReference type="InterPro" id="IPR021782">
    <property type="entry name" value="DUF3347"/>
</dbReference>
<dbReference type="GO" id="GO:0060003">
    <property type="term" value="P:copper ion export"/>
    <property type="evidence" value="ECO:0007669"/>
    <property type="project" value="TreeGrafter"/>
</dbReference>
<gene>
    <name evidence="8" type="ORF">ENH87_22055</name>
</gene>
<protein>
    <submittedName>
        <fullName evidence="8">Efflux RND transporter periplasmic adaptor subunit</fullName>
    </submittedName>
</protein>
<feature type="domain" description="DUF3347" evidence="3">
    <location>
        <begin position="445"/>
        <end position="525"/>
    </location>
</feature>
<dbReference type="PANTHER" id="PTHR30097">
    <property type="entry name" value="CATION EFFLUX SYSTEM PROTEIN CUSB"/>
    <property type="match status" value="1"/>
</dbReference>
<keyword evidence="2" id="KW-0813">Transport</keyword>
<dbReference type="Pfam" id="PF19335">
    <property type="entry name" value="HMBD"/>
    <property type="match status" value="1"/>
</dbReference>
<dbReference type="InterPro" id="IPR058790">
    <property type="entry name" value="BSH_CusB"/>
</dbReference>
<evidence type="ECO:0000313" key="8">
    <source>
        <dbReference type="EMBL" id="HEA23577.1"/>
    </source>
</evidence>
<feature type="domain" description="Heavy metal binding" evidence="4">
    <location>
        <begin position="53"/>
        <end position="79"/>
    </location>
</feature>
<dbReference type="Pfam" id="PF25954">
    <property type="entry name" value="Beta-barrel_RND_2"/>
    <property type="match status" value="1"/>
</dbReference>
<name>A0A831QVP5_9FLAO</name>
<organism evidence="8">
    <name type="scientific">Pricia antarctica</name>
    <dbReference type="NCBI Taxonomy" id="641691"/>
    <lineage>
        <taxon>Bacteria</taxon>
        <taxon>Pseudomonadati</taxon>
        <taxon>Bacteroidota</taxon>
        <taxon>Flavobacteriia</taxon>
        <taxon>Flavobacteriales</taxon>
        <taxon>Flavobacteriaceae</taxon>
        <taxon>Pricia</taxon>
    </lineage>
</organism>
<dbReference type="FunFam" id="2.40.30.170:FF:000010">
    <property type="entry name" value="Efflux RND transporter periplasmic adaptor subunit"/>
    <property type="match status" value="1"/>
</dbReference>
<sequence>MNKNVLYIGVALMVGLFVGWLVFGDSQVGSNQKMDSSNTSNHDHSGETAEEMWTCSMHPQIMRQEPGDCPICGMELIPAESSGEGLAMNEIKMTENAIALANVETSLVGSEAADGNSNISLSGKITENVDETATQPAHFDGRVERLFVNSLGQKVNKGQRVATVYSPSLVAAQQELITAYRIKASQPELYTAVRNKFNNWKIHGDVLDEIERTGKIVEQFPIYSHVSGVITDISVTEGAHIVDGMPIFKVSNLSSVWAEFDAYENQIAQLQKGQNIKIISNAYPNKTFDTKVSFVDPVLNTQTRTVTIRAVLKNKEGIFKPGMFVTGKIENESEIASKEISIPATAVLWTGERSLVYVKTNPDEPIFEMREVSLGNRRGDSFTILSGLQVGDEIVTNGTFTVDAAAQLQGKKSMMNQKDEQQIEEATEMKMELSDNFQKEFQNKVLPSYLKMKDAFVASDAKQVSVFAGETAKNMNAIDDRNLGEMAESHFSKSLQMLNAIAENTDLKIQRNHFVSLNQNLIPFAINIKNLNPELFIQKCPMANNNKGGFWISATKKIRNPYYGEQMMTCGSIVETTE</sequence>
<dbReference type="InterPro" id="IPR058792">
    <property type="entry name" value="Beta-barrel_RND_2"/>
</dbReference>
<dbReference type="GO" id="GO:0015679">
    <property type="term" value="P:plasma membrane copper ion transport"/>
    <property type="evidence" value="ECO:0007669"/>
    <property type="project" value="TreeGrafter"/>
</dbReference>
<evidence type="ECO:0000259" key="7">
    <source>
        <dbReference type="Pfam" id="PF25975"/>
    </source>
</evidence>
<dbReference type="Gene3D" id="2.40.30.170">
    <property type="match status" value="1"/>
</dbReference>
<accession>A0A831QVP5</accession>
<dbReference type="Pfam" id="PF11827">
    <property type="entry name" value="DUF3347"/>
    <property type="match status" value="1"/>
</dbReference>
<evidence type="ECO:0000259" key="6">
    <source>
        <dbReference type="Pfam" id="PF25954"/>
    </source>
</evidence>
<comment type="similarity">
    <text evidence="1">Belongs to the membrane fusion protein (MFP) (TC 8.A.1) family.</text>
</comment>
<reference evidence="8" key="1">
    <citation type="journal article" date="2020" name="mSystems">
        <title>Genome- and Community-Level Interaction Insights into Carbon Utilization and Element Cycling Functions of Hydrothermarchaeota in Hydrothermal Sediment.</title>
        <authorList>
            <person name="Zhou Z."/>
            <person name="Liu Y."/>
            <person name="Xu W."/>
            <person name="Pan J."/>
            <person name="Luo Z.H."/>
            <person name="Li M."/>
        </authorList>
    </citation>
    <scope>NUCLEOTIDE SEQUENCE [LARGE SCALE GENOMIC DNA]</scope>
    <source>
        <strain evidence="8">HyVt-345</strain>
    </source>
</reference>
<dbReference type="PANTHER" id="PTHR30097:SF4">
    <property type="entry name" value="SLR6042 PROTEIN"/>
    <property type="match status" value="1"/>
</dbReference>
<dbReference type="SUPFAM" id="SSF111369">
    <property type="entry name" value="HlyD-like secretion proteins"/>
    <property type="match status" value="1"/>
</dbReference>
<dbReference type="Proteomes" id="UP000886191">
    <property type="component" value="Unassembled WGS sequence"/>
</dbReference>
<dbReference type="InterPro" id="IPR051909">
    <property type="entry name" value="MFP_Cation_Efflux"/>
</dbReference>
<dbReference type="AlphaFoldDB" id="A0A831QVP5"/>
<feature type="domain" description="CusB-like barrel-sandwich hybrid" evidence="5">
    <location>
        <begin position="137"/>
        <end position="250"/>
    </location>
</feature>
<dbReference type="Pfam" id="PF25975">
    <property type="entry name" value="CzcB_C"/>
    <property type="match status" value="1"/>
</dbReference>
<dbReference type="NCBIfam" id="TIGR01730">
    <property type="entry name" value="RND_mfp"/>
    <property type="match status" value="1"/>
</dbReference>
<dbReference type="GO" id="GO:0030288">
    <property type="term" value="C:outer membrane-bounded periplasmic space"/>
    <property type="evidence" value="ECO:0007669"/>
    <property type="project" value="TreeGrafter"/>
</dbReference>
<feature type="domain" description="CzcB-like C-terminal circularly permuted SH3-like" evidence="7">
    <location>
        <begin position="340"/>
        <end position="402"/>
    </location>
</feature>
<dbReference type="Gene3D" id="2.40.420.20">
    <property type="match status" value="1"/>
</dbReference>